<gene>
    <name evidence="1" type="ORF">BLNAU_7283</name>
</gene>
<reference evidence="1 2" key="1">
    <citation type="journal article" date="2022" name="bioRxiv">
        <title>Genomics of Preaxostyla Flagellates Illuminates Evolutionary Transitions and the Path Towards Mitochondrial Loss.</title>
        <authorList>
            <person name="Novak L.V.F."/>
            <person name="Treitli S.C."/>
            <person name="Pyrih J."/>
            <person name="Halakuc P."/>
            <person name="Pipaliya S.V."/>
            <person name="Vacek V."/>
            <person name="Brzon O."/>
            <person name="Soukal P."/>
            <person name="Eme L."/>
            <person name="Dacks J.B."/>
            <person name="Karnkowska A."/>
            <person name="Elias M."/>
            <person name="Hampl V."/>
        </authorList>
    </citation>
    <scope>NUCLEOTIDE SEQUENCE [LARGE SCALE GENOMIC DNA]</scope>
    <source>
        <strain evidence="1">NAU3</strain>
        <tissue evidence="1">Gut</tissue>
    </source>
</reference>
<comment type="caution">
    <text evidence="1">The sequence shown here is derived from an EMBL/GenBank/DDBJ whole genome shotgun (WGS) entry which is preliminary data.</text>
</comment>
<accession>A0ABQ9Y2G7</accession>
<name>A0ABQ9Y2G7_9EUKA</name>
<evidence type="ECO:0000313" key="2">
    <source>
        <dbReference type="Proteomes" id="UP001281761"/>
    </source>
</evidence>
<sequence length="353" mass="38457">MMSKILTHLVPSSAGSAAGFVDSILTLVSSPHSTVVAAAFSFLHKTIEGSSSAIREGLVEADIVSKVLVTVQPQTLPISGNEKIIAPLVEIIANYVDLASLSSLVDLIITDAVDTFDHREMIFQKTVLPSSPLVTFLISNRILVRICPFHRPTLEFVLASQIVMAFSSCLSFFEDDLQASDLIPVIPALTSIDPSFTYFDGTTQMPDDLCLSMIFAVINQSLADWKKESSDVAQSGKRMMQALFSEGFEDTLEQILMNNQGGDYETGIECEMAVLTCVSIDATKPPPSNDSNSFLLTLIGCWECSDCWCRQTDSVIVSNRPEMVCSFGFVVLNAAVFDCHIVNRPLSKQFLAS</sequence>
<dbReference type="Proteomes" id="UP001281761">
    <property type="component" value="Unassembled WGS sequence"/>
</dbReference>
<protein>
    <submittedName>
        <fullName evidence="1">Uncharacterized protein</fullName>
    </submittedName>
</protein>
<keyword evidence="2" id="KW-1185">Reference proteome</keyword>
<proteinExistence type="predicted"/>
<dbReference type="EMBL" id="JARBJD010000043">
    <property type="protein sequence ID" value="KAK2957849.1"/>
    <property type="molecule type" value="Genomic_DNA"/>
</dbReference>
<evidence type="ECO:0000313" key="1">
    <source>
        <dbReference type="EMBL" id="KAK2957849.1"/>
    </source>
</evidence>
<organism evidence="1 2">
    <name type="scientific">Blattamonas nauphoetae</name>
    <dbReference type="NCBI Taxonomy" id="2049346"/>
    <lineage>
        <taxon>Eukaryota</taxon>
        <taxon>Metamonada</taxon>
        <taxon>Preaxostyla</taxon>
        <taxon>Oxymonadida</taxon>
        <taxon>Blattamonas</taxon>
    </lineage>
</organism>